<dbReference type="InterPro" id="IPR013750">
    <property type="entry name" value="GHMP_kinase_C_dom"/>
</dbReference>
<dbReference type="InterPro" id="IPR036554">
    <property type="entry name" value="GHMP_kinase_C_sf"/>
</dbReference>
<feature type="active site" evidence="9">
    <location>
        <position position="11"/>
    </location>
</feature>
<evidence type="ECO:0000256" key="8">
    <source>
        <dbReference type="ARBA" id="ARBA00032554"/>
    </source>
</evidence>
<evidence type="ECO:0000256" key="1">
    <source>
        <dbReference type="ARBA" id="ARBA00009684"/>
    </source>
</evidence>
<protein>
    <recommendedName>
        <fullName evidence="3 9">4-diphosphocytidyl-2-C-methyl-D-erythritol kinase</fullName>
        <shortName evidence="9">CMK</shortName>
        <ecNumber evidence="2 9">2.7.1.148</ecNumber>
    </recommendedName>
    <alternativeName>
        <fullName evidence="8 9">4-(cytidine-5'-diphospho)-2-C-methyl-D-erythritol kinase</fullName>
    </alternativeName>
</protein>
<dbReference type="SUPFAM" id="SSF54211">
    <property type="entry name" value="Ribosomal protein S5 domain 2-like"/>
    <property type="match status" value="1"/>
</dbReference>
<keyword evidence="5 9" id="KW-0547">Nucleotide-binding</keyword>
<name>A0A424YCE0_9FIRM</name>
<dbReference type="Proteomes" id="UP000285138">
    <property type="component" value="Unassembled WGS sequence"/>
</dbReference>
<dbReference type="EMBL" id="QZAA01000195">
    <property type="protein sequence ID" value="RQD74672.1"/>
    <property type="molecule type" value="Genomic_DNA"/>
</dbReference>
<dbReference type="HAMAP" id="MF_00061">
    <property type="entry name" value="IspE"/>
    <property type="match status" value="1"/>
</dbReference>
<dbReference type="GO" id="GO:0016114">
    <property type="term" value="P:terpenoid biosynthetic process"/>
    <property type="evidence" value="ECO:0007669"/>
    <property type="project" value="UniProtKB-UniRule"/>
</dbReference>
<evidence type="ECO:0000259" key="10">
    <source>
        <dbReference type="Pfam" id="PF00288"/>
    </source>
</evidence>
<dbReference type="GO" id="GO:0005524">
    <property type="term" value="F:ATP binding"/>
    <property type="evidence" value="ECO:0007669"/>
    <property type="project" value="UniProtKB-UniRule"/>
</dbReference>
<evidence type="ECO:0000256" key="4">
    <source>
        <dbReference type="ARBA" id="ARBA00022679"/>
    </source>
</evidence>
<dbReference type="SUPFAM" id="SSF55060">
    <property type="entry name" value="GHMP Kinase, C-terminal domain"/>
    <property type="match status" value="1"/>
</dbReference>
<keyword evidence="7 9" id="KW-0067">ATP-binding</keyword>
<evidence type="ECO:0000256" key="9">
    <source>
        <dbReference type="HAMAP-Rule" id="MF_00061"/>
    </source>
</evidence>
<evidence type="ECO:0000256" key="5">
    <source>
        <dbReference type="ARBA" id="ARBA00022741"/>
    </source>
</evidence>
<evidence type="ECO:0000256" key="6">
    <source>
        <dbReference type="ARBA" id="ARBA00022777"/>
    </source>
</evidence>
<keyword evidence="4 9" id="KW-0808">Transferase</keyword>
<dbReference type="GO" id="GO:0050515">
    <property type="term" value="F:4-(cytidine 5'-diphospho)-2-C-methyl-D-erythritol kinase activity"/>
    <property type="evidence" value="ECO:0007669"/>
    <property type="project" value="UniProtKB-UniRule"/>
</dbReference>
<comment type="caution">
    <text evidence="12">The sequence shown here is derived from an EMBL/GenBank/DDBJ whole genome shotgun (WGS) entry which is preliminary data.</text>
</comment>
<dbReference type="EC" id="2.7.1.148" evidence="2 9"/>
<dbReference type="Gene3D" id="3.30.70.890">
    <property type="entry name" value="GHMP kinase, C-terminal domain"/>
    <property type="match status" value="1"/>
</dbReference>
<comment type="similarity">
    <text evidence="1 9">Belongs to the GHMP kinase family. IspE subfamily.</text>
</comment>
<keyword evidence="9" id="KW-0414">Isoprene biosynthesis</keyword>
<dbReference type="Gene3D" id="3.30.230.10">
    <property type="match status" value="1"/>
</dbReference>
<feature type="active site" evidence="9">
    <location>
        <position position="137"/>
    </location>
</feature>
<dbReference type="AlphaFoldDB" id="A0A424YCE0"/>
<dbReference type="Pfam" id="PF00288">
    <property type="entry name" value="GHMP_kinases_N"/>
    <property type="match status" value="1"/>
</dbReference>
<comment type="catalytic activity">
    <reaction evidence="9">
        <text>4-CDP-2-C-methyl-D-erythritol + ATP = 4-CDP-2-C-methyl-D-erythritol 2-phosphate + ADP + H(+)</text>
        <dbReference type="Rhea" id="RHEA:18437"/>
        <dbReference type="ChEBI" id="CHEBI:15378"/>
        <dbReference type="ChEBI" id="CHEBI:30616"/>
        <dbReference type="ChEBI" id="CHEBI:57823"/>
        <dbReference type="ChEBI" id="CHEBI:57919"/>
        <dbReference type="ChEBI" id="CHEBI:456216"/>
        <dbReference type="EC" id="2.7.1.148"/>
    </reaction>
</comment>
<dbReference type="InterPro" id="IPR004424">
    <property type="entry name" value="IspE"/>
</dbReference>
<dbReference type="Pfam" id="PF08544">
    <property type="entry name" value="GHMP_kinases_C"/>
    <property type="match status" value="1"/>
</dbReference>
<dbReference type="InterPro" id="IPR020568">
    <property type="entry name" value="Ribosomal_Su5_D2-typ_SF"/>
</dbReference>
<dbReference type="GO" id="GO:0019288">
    <property type="term" value="P:isopentenyl diphosphate biosynthetic process, methylerythritol 4-phosphate pathway"/>
    <property type="evidence" value="ECO:0007669"/>
    <property type="project" value="UniProtKB-UniRule"/>
</dbReference>
<dbReference type="NCBIfam" id="TIGR00154">
    <property type="entry name" value="ispE"/>
    <property type="match status" value="1"/>
</dbReference>
<dbReference type="InterPro" id="IPR014721">
    <property type="entry name" value="Ribsml_uS5_D2-typ_fold_subgr"/>
</dbReference>
<dbReference type="PANTHER" id="PTHR43527">
    <property type="entry name" value="4-DIPHOSPHOCYTIDYL-2-C-METHYL-D-ERYTHRITOL KINASE, CHLOROPLASTIC"/>
    <property type="match status" value="1"/>
</dbReference>
<dbReference type="PIRSF" id="PIRSF010376">
    <property type="entry name" value="IspE"/>
    <property type="match status" value="1"/>
</dbReference>
<accession>A0A424YCE0</accession>
<dbReference type="InterPro" id="IPR006204">
    <property type="entry name" value="GHMP_kinase_N_dom"/>
</dbReference>
<comment type="pathway">
    <text evidence="9">Isoprenoid biosynthesis; isopentenyl diphosphate biosynthesis via DXP pathway; isopentenyl diphosphate from 1-deoxy-D-xylulose 5-phosphate: step 3/6.</text>
</comment>
<dbReference type="UniPathway" id="UPA00056">
    <property type="reaction ID" value="UER00094"/>
</dbReference>
<feature type="domain" description="GHMP kinase N-terminal" evidence="10">
    <location>
        <begin position="67"/>
        <end position="145"/>
    </location>
</feature>
<keyword evidence="6 9" id="KW-0418">Kinase</keyword>
<evidence type="ECO:0000256" key="3">
    <source>
        <dbReference type="ARBA" id="ARBA00017473"/>
    </source>
</evidence>
<comment type="function">
    <text evidence="9">Catalyzes the phosphorylation of the position 2 hydroxy group of 4-diphosphocytidyl-2C-methyl-D-erythritol.</text>
</comment>
<gene>
    <name evidence="9" type="primary">ispE</name>
    <name evidence="12" type="ORF">D5R97_07425</name>
</gene>
<evidence type="ECO:0000313" key="13">
    <source>
        <dbReference type="Proteomes" id="UP000285138"/>
    </source>
</evidence>
<dbReference type="PANTHER" id="PTHR43527:SF2">
    <property type="entry name" value="4-DIPHOSPHOCYTIDYL-2-C-METHYL-D-ERYTHRITOL KINASE, CHLOROPLASTIC"/>
    <property type="match status" value="1"/>
</dbReference>
<evidence type="ECO:0000256" key="7">
    <source>
        <dbReference type="ARBA" id="ARBA00022840"/>
    </source>
</evidence>
<reference evidence="12 13" key="1">
    <citation type="submission" date="2018-08" db="EMBL/GenBank/DDBJ databases">
        <title>The metabolism and importance of syntrophic acetate oxidation coupled to methane or sulfide production in haloalkaline environments.</title>
        <authorList>
            <person name="Timmers P.H.A."/>
            <person name="Vavourakis C.D."/>
            <person name="Sorokin D.Y."/>
            <person name="Sinninghe Damste J.S."/>
            <person name="Muyzer G."/>
            <person name="Stams A.J.M."/>
            <person name="Plugge C.M."/>
        </authorList>
    </citation>
    <scope>NUCLEOTIDE SEQUENCE [LARGE SCALE GENOMIC DNA]</scope>
    <source>
        <strain evidence="12">MSAO_Bac1</strain>
    </source>
</reference>
<evidence type="ECO:0000259" key="11">
    <source>
        <dbReference type="Pfam" id="PF08544"/>
    </source>
</evidence>
<proteinExistence type="inferred from homology"/>
<feature type="binding site" evidence="9">
    <location>
        <begin position="95"/>
        <end position="105"/>
    </location>
    <ligand>
        <name>ATP</name>
        <dbReference type="ChEBI" id="CHEBI:30616"/>
    </ligand>
</feature>
<sequence length="284" mass="31263">MHKIFFPAKAKINISLDVLHKRPDGFHQVEMIMQSIALADMVILEENTSSRVNFYCSHPQVPRDDSNLVIKAANLLRENSPRKKGCNIKLEKKIPLGAGLAGGSTDAAAVLLALNRLWELNMSLEELMELGSKLGSDIPFCMKGGTCLAQGRGELLEELPALPSLWVLLVVFPFSVSTAEIYGGLDLNKIEGRPHTTSLLSALKDQDIKGMQEHMGNVLEGVTLHKYPQVARVKEELYERGLRGVQMTGSGPTLFCLSSSREELEKPLYSPPLEGVKVMITKTV</sequence>
<evidence type="ECO:0000256" key="2">
    <source>
        <dbReference type="ARBA" id="ARBA00012052"/>
    </source>
</evidence>
<feature type="domain" description="GHMP kinase C-terminal" evidence="11">
    <location>
        <begin position="200"/>
        <end position="265"/>
    </location>
</feature>
<organism evidence="12 13">
    <name type="scientific">Candidatus Syntrophonatronum acetioxidans</name>
    <dbReference type="NCBI Taxonomy" id="1795816"/>
    <lineage>
        <taxon>Bacteria</taxon>
        <taxon>Bacillati</taxon>
        <taxon>Bacillota</taxon>
        <taxon>Clostridia</taxon>
        <taxon>Eubacteriales</taxon>
        <taxon>Syntrophomonadaceae</taxon>
        <taxon>Candidatus Syntrophonatronum</taxon>
    </lineage>
</organism>
<evidence type="ECO:0000313" key="12">
    <source>
        <dbReference type="EMBL" id="RQD74672.1"/>
    </source>
</evidence>